<keyword evidence="4" id="KW-1185">Reference proteome</keyword>
<reference evidence="3 4" key="1">
    <citation type="submission" date="2015-07" db="EMBL/GenBank/DDBJ databases">
        <title>Comparative genomics of the Sigatoka disease complex on banana suggests a link between parallel evolutionary changes in Pseudocercospora fijiensis and Pseudocercospora eumusae and increased virulence on the banana host.</title>
        <authorList>
            <person name="Chang T.-C."/>
            <person name="Salvucci A."/>
            <person name="Crous P.W."/>
            <person name="Stergiopoulos I."/>
        </authorList>
    </citation>
    <scope>NUCLEOTIDE SEQUENCE [LARGE SCALE GENOMIC DNA]</scope>
    <source>
        <strain evidence="3 4">CBS 114824</strain>
    </source>
</reference>
<evidence type="ECO:0000259" key="1">
    <source>
        <dbReference type="Pfam" id="PF13417"/>
    </source>
</evidence>
<evidence type="ECO:0000313" key="4">
    <source>
        <dbReference type="Proteomes" id="UP000070133"/>
    </source>
</evidence>
<dbReference type="STRING" id="321146.A0A139H3G5"/>
<dbReference type="Proteomes" id="UP000070133">
    <property type="component" value="Unassembled WGS sequence"/>
</dbReference>
<proteinExistence type="predicted"/>
<dbReference type="SUPFAM" id="SSF52833">
    <property type="entry name" value="Thioredoxin-like"/>
    <property type="match status" value="1"/>
</dbReference>
<gene>
    <name evidence="3" type="ORF">AC578_1890</name>
</gene>
<dbReference type="OrthoDB" id="202840at2759"/>
<feature type="domain" description="GST N-terminal" evidence="1">
    <location>
        <begin position="329"/>
        <end position="393"/>
    </location>
</feature>
<dbReference type="EMBL" id="LFZN01000156">
    <property type="protein sequence ID" value="KXS97020.1"/>
    <property type="molecule type" value="Genomic_DNA"/>
</dbReference>
<evidence type="ECO:0000313" key="3">
    <source>
        <dbReference type="EMBL" id="KXS97020.1"/>
    </source>
</evidence>
<evidence type="ECO:0000259" key="2">
    <source>
        <dbReference type="Pfam" id="PF25907"/>
    </source>
</evidence>
<dbReference type="PANTHER" id="PTHR37490">
    <property type="entry name" value="EXPRESSED PROTEIN"/>
    <property type="match status" value="1"/>
</dbReference>
<name>A0A139H3G5_9PEZI</name>
<accession>A0A139H3G5</accession>
<sequence length="670" mass="75149">MSHTPSSPYDGRPRQFSSRGVMSTLLMILALVWFIKLQSLSHSQPAKGFKHPGRPPHLDTHYRTRTDFDIVLSMYREDPADVALNVTRILNTSSVASDYRIWIYIKADDVDIHTLASHFPHGRTHIIKRPNIGRDSETHLHHILSKWDDLARHTLFMQAGVDEYPGLPELLRRIESHFVQETGILNLGFVDICDCHACADPYWHDFSGLLPQTYALANRDAECEWLLMSYQAQFIASAARIRGAGQGVYRYLHSALVEPGSWAHQESYLSTTRTPSADSMNNPAIGFSVERLWMGIMQCSNLEEIANASIDLLASRKLEARRELQHLNTDFSPYAQKIKLLLASSNIPFYKCDQPAVLPRKDLEALGITYRRIPLLAVGKDVYIDSSKIIEIITTSLGKTRQSSSDKAFQVWGDTVFQEVLTLIPMKVLTPEFVKDRQTIFPLLNRPDLKTIRPSGLAQFQARLAEFEHQFLSQSTQEAPFIGGLKEIGLADIHAIWPIRWALNDLGAKNDVGVGKDVYPKVWRLLEMLPEANPKPEKTVSGDEAKEVILGSQYTAKELGIGKNDAFGLESGTEVTVESFDARPGSHPQFGRLVGTGVDESVVELKDNGVRLHFPRIGYLARFSGEVVIHYLASIRGIPPRWTAPLYCLAGNRQVVDSSLVSASKRRAYA</sequence>
<dbReference type="Pfam" id="PF13417">
    <property type="entry name" value="GST_N_3"/>
    <property type="match status" value="1"/>
</dbReference>
<comment type="caution">
    <text evidence="3">The sequence shown here is derived from an EMBL/GenBank/DDBJ whole genome shotgun (WGS) entry which is preliminary data.</text>
</comment>
<dbReference type="InterPro" id="IPR058268">
    <property type="entry name" value="DUF7962"/>
</dbReference>
<feature type="domain" description="DUF7962" evidence="2">
    <location>
        <begin position="430"/>
        <end position="527"/>
    </location>
</feature>
<organism evidence="3 4">
    <name type="scientific">Pseudocercospora eumusae</name>
    <dbReference type="NCBI Taxonomy" id="321146"/>
    <lineage>
        <taxon>Eukaryota</taxon>
        <taxon>Fungi</taxon>
        <taxon>Dikarya</taxon>
        <taxon>Ascomycota</taxon>
        <taxon>Pezizomycotina</taxon>
        <taxon>Dothideomycetes</taxon>
        <taxon>Dothideomycetidae</taxon>
        <taxon>Mycosphaerellales</taxon>
        <taxon>Mycosphaerellaceae</taxon>
        <taxon>Pseudocercospora</taxon>
    </lineage>
</organism>
<dbReference type="InterPro" id="IPR036249">
    <property type="entry name" value="Thioredoxin-like_sf"/>
</dbReference>
<protein>
    <recommendedName>
        <fullName evidence="5">GST N-terminal domain-containing protein</fullName>
    </recommendedName>
</protein>
<dbReference type="Pfam" id="PF25907">
    <property type="entry name" value="DUF7962"/>
    <property type="match status" value="1"/>
</dbReference>
<dbReference type="AlphaFoldDB" id="A0A139H3G5"/>
<dbReference type="PANTHER" id="PTHR37490:SF1">
    <property type="entry name" value="GLYCOSYLTRANSFERASE 2-LIKE DOMAIN-CONTAINING PROTEIN"/>
    <property type="match status" value="1"/>
</dbReference>
<evidence type="ECO:0008006" key="5">
    <source>
        <dbReference type="Google" id="ProtNLM"/>
    </source>
</evidence>
<dbReference type="InterPro" id="IPR004045">
    <property type="entry name" value="Glutathione_S-Trfase_N"/>
</dbReference>
<dbReference type="Gene3D" id="3.40.30.110">
    <property type="match status" value="2"/>
</dbReference>